<gene>
    <name evidence="3" type="ORF">XBKB1_2380033</name>
</gene>
<proteinExistence type="predicted"/>
<dbReference type="Proteomes" id="UP000028493">
    <property type="component" value="Unassembled WGS sequence"/>
</dbReference>
<evidence type="ECO:0000256" key="1">
    <source>
        <dbReference type="SAM" id="Phobius"/>
    </source>
</evidence>
<feature type="chain" id="PRO_5001722256" description="Conjugal transfer protein TrbC" evidence="2">
    <location>
        <begin position="35"/>
        <end position="119"/>
    </location>
</feature>
<feature type="transmembrane region" description="Helical" evidence="1">
    <location>
        <begin position="96"/>
        <end position="117"/>
    </location>
</feature>
<reference evidence="3" key="1">
    <citation type="submission" date="2013-07" db="EMBL/GenBank/DDBJ databases">
        <title>Sub-species coevolution in mutualistic symbiosis.</title>
        <authorList>
            <person name="Murfin K."/>
            <person name="Klassen J."/>
            <person name="Lee M."/>
            <person name="Forst S."/>
            <person name="Stock P."/>
            <person name="Goodrich-Blair H."/>
        </authorList>
    </citation>
    <scope>NUCLEOTIDE SEQUENCE [LARGE SCALE GENOMIC DNA]</scope>
    <source>
        <strain evidence="3">Kraussei Becker Underwood</strain>
    </source>
</reference>
<keyword evidence="1" id="KW-0472">Membrane</keyword>
<feature type="signal peptide" evidence="2">
    <location>
        <begin position="1"/>
        <end position="34"/>
    </location>
</feature>
<keyword evidence="1" id="KW-1133">Transmembrane helix</keyword>
<feature type="transmembrane region" description="Helical" evidence="1">
    <location>
        <begin position="62"/>
        <end position="84"/>
    </location>
</feature>
<dbReference type="AlphaFoldDB" id="A0A077PU16"/>
<name>A0A077PU16_XENBV</name>
<comment type="caution">
    <text evidence="3">The sequence shown here is derived from an EMBL/GenBank/DDBJ whole genome shotgun (WGS) entry which is preliminary data.</text>
</comment>
<dbReference type="EMBL" id="CBSZ010000155">
    <property type="protein sequence ID" value="CDH24117.1"/>
    <property type="molecule type" value="Genomic_DNA"/>
</dbReference>
<protein>
    <recommendedName>
        <fullName evidence="4">Conjugal transfer protein TrbC</fullName>
    </recommendedName>
</protein>
<dbReference type="RefSeq" id="WP_038196529.1">
    <property type="nucleotide sequence ID" value="NZ_CAWLXS010000232.1"/>
</dbReference>
<evidence type="ECO:0008006" key="4">
    <source>
        <dbReference type="Google" id="ProtNLM"/>
    </source>
</evidence>
<organism evidence="3">
    <name type="scientific">Xenorhabdus bovienii str. kraussei Becker Underwood</name>
    <dbReference type="NCBI Taxonomy" id="1398204"/>
    <lineage>
        <taxon>Bacteria</taxon>
        <taxon>Pseudomonadati</taxon>
        <taxon>Pseudomonadota</taxon>
        <taxon>Gammaproteobacteria</taxon>
        <taxon>Enterobacterales</taxon>
        <taxon>Morganellaceae</taxon>
        <taxon>Xenorhabdus</taxon>
    </lineage>
</organism>
<accession>A0A077PU16</accession>
<dbReference type="HOGENOM" id="CLU_166697_0_0_6"/>
<sequence>MKQKVMGKFSQIKSKGMKWASLVSASLFSRAALAVNNDVSLPSADSSYMQKIINWMQEVMDVIGGAGTLFVAFLSACVAILMWIAIPKQSGGALAWFLRICIGAIAVFNLALLFAWLQK</sequence>
<keyword evidence="1" id="KW-0812">Transmembrane</keyword>
<evidence type="ECO:0000256" key="2">
    <source>
        <dbReference type="SAM" id="SignalP"/>
    </source>
</evidence>
<evidence type="ECO:0000313" key="3">
    <source>
        <dbReference type="EMBL" id="CDH24117.1"/>
    </source>
</evidence>
<keyword evidence="2" id="KW-0732">Signal</keyword>